<sequence length="435" mass="47494">MPPPSSYAWAPEKEHGAYGYDQLLEIIMANDAEALDEYLEKYSPQNIEEGTDEDWRIVRDSDEPGPGYWGDRFWEAIRFGSVDVYHRLVVYQRAQAAAGSNLLSPPKSPHSDDVAADLAAIGNSGTTTLLAACDTRCDEIVDTLLDYGANVRDRTDWRYYDHFATGEERKDHETVLSLAIPYVGPALLRRLIDLGAPLHAPLSGFERRYEGVTILHTAATYANSAAVEILLDTPEGREMDLTRRAVETMKLLLPHYSPVNDVDSLRNTPLHLAVRSSYTRSEGSSTEPPAEGQDPSAFRHAISHALLENGARDPSREAAVLYGADGADRRSARTRCWRERNRRYAGEHAAAPRGAQYPAGPRGGAVPARAGRGVKVSRARTSTRTCRGRLKQCWALMLEAASSGGGGGGEERKPLRDPAQCCGHDAAQGLGRGAG</sequence>
<feature type="region of interest" description="Disordered" evidence="4">
    <location>
        <begin position="347"/>
        <end position="382"/>
    </location>
</feature>
<dbReference type="Gene3D" id="1.25.40.20">
    <property type="entry name" value="Ankyrin repeat-containing domain"/>
    <property type="match status" value="1"/>
</dbReference>
<dbReference type="PROSITE" id="PS50088">
    <property type="entry name" value="ANK_REPEAT"/>
    <property type="match status" value="1"/>
</dbReference>
<dbReference type="SUPFAM" id="SSF48403">
    <property type="entry name" value="Ankyrin repeat"/>
    <property type="match status" value="1"/>
</dbReference>
<dbReference type="SMART" id="SM00248">
    <property type="entry name" value="ANK"/>
    <property type="match status" value="4"/>
</dbReference>
<feature type="region of interest" description="Disordered" evidence="4">
    <location>
        <begin position="402"/>
        <end position="435"/>
    </location>
</feature>
<accession>A0ABR1UWJ9</accession>
<name>A0ABR1UWJ9_9PEZI</name>
<dbReference type="InterPro" id="IPR036770">
    <property type="entry name" value="Ankyrin_rpt-contain_sf"/>
</dbReference>
<evidence type="ECO:0000256" key="3">
    <source>
        <dbReference type="PROSITE-ProRule" id="PRU00023"/>
    </source>
</evidence>
<evidence type="ECO:0000256" key="1">
    <source>
        <dbReference type="ARBA" id="ARBA00022737"/>
    </source>
</evidence>
<evidence type="ECO:0000313" key="6">
    <source>
        <dbReference type="Proteomes" id="UP001446871"/>
    </source>
</evidence>
<proteinExistence type="predicted"/>
<feature type="compositionally biased region" description="Polar residues" evidence="4">
    <location>
        <begin position="276"/>
        <end position="287"/>
    </location>
</feature>
<protein>
    <submittedName>
        <fullName evidence="5">Ankyrin repeat-containing domain protein</fullName>
    </submittedName>
</protein>
<keyword evidence="1" id="KW-0677">Repeat</keyword>
<feature type="region of interest" description="Disordered" evidence="4">
    <location>
        <begin position="276"/>
        <end position="295"/>
    </location>
</feature>
<keyword evidence="2 3" id="KW-0040">ANK repeat</keyword>
<keyword evidence="6" id="KW-1185">Reference proteome</keyword>
<dbReference type="PANTHER" id="PTHR24198:SF165">
    <property type="entry name" value="ANKYRIN REPEAT-CONTAINING PROTEIN-RELATED"/>
    <property type="match status" value="1"/>
</dbReference>
<feature type="compositionally biased region" description="Low complexity" evidence="4">
    <location>
        <begin position="358"/>
        <end position="374"/>
    </location>
</feature>
<dbReference type="Proteomes" id="UP001446871">
    <property type="component" value="Unassembled WGS sequence"/>
</dbReference>
<evidence type="ECO:0000256" key="4">
    <source>
        <dbReference type="SAM" id="MobiDB-lite"/>
    </source>
</evidence>
<dbReference type="InterPro" id="IPR002110">
    <property type="entry name" value="Ankyrin_rpt"/>
</dbReference>
<dbReference type="EMBL" id="JAQQWM010000005">
    <property type="protein sequence ID" value="KAK8063314.1"/>
    <property type="molecule type" value="Genomic_DNA"/>
</dbReference>
<evidence type="ECO:0000313" key="5">
    <source>
        <dbReference type="EMBL" id="KAK8063314.1"/>
    </source>
</evidence>
<comment type="caution">
    <text evidence="5">The sequence shown here is derived from an EMBL/GenBank/DDBJ whole genome shotgun (WGS) entry which is preliminary data.</text>
</comment>
<organism evidence="5 6">
    <name type="scientific">Apiospora saccharicola</name>
    <dbReference type="NCBI Taxonomy" id="335842"/>
    <lineage>
        <taxon>Eukaryota</taxon>
        <taxon>Fungi</taxon>
        <taxon>Dikarya</taxon>
        <taxon>Ascomycota</taxon>
        <taxon>Pezizomycotina</taxon>
        <taxon>Sordariomycetes</taxon>
        <taxon>Xylariomycetidae</taxon>
        <taxon>Amphisphaeriales</taxon>
        <taxon>Apiosporaceae</taxon>
        <taxon>Apiospora</taxon>
    </lineage>
</organism>
<reference evidence="5 6" key="1">
    <citation type="submission" date="2023-01" db="EMBL/GenBank/DDBJ databases">
        <title>Analysis of 21 Apiospora genomes using comparative genomics revels a genus with tremendous synthesis potential of carbohydrate active enzymes and secondary metabolites.</title>
        <authorList>
            <person name="Sorensen T."/>
        </authorList>
    </citation>
    <scope>NUCLEOTIDE SEQUENCE [LARGE SCALE GENOMIC DNA]</scope>
    <source>
        <strain evidence="5 6">CBS 83171</strain>
    </source>
</reference>
<evidence type="ECO:0000256" key="2">
    <source>
        <dbReference type="ARBA" id="ARBA00023043"/>
    </source>
</evidence>
<feature type="repeat" description="ANK" evidence="3">
    <location>
        <begin position="124"/>
        <end position="156"/>
    </location>
</feature>
<gene>
    <name evidence="5" type="ORF">PG996_007966</name>
</gene>
<dbReference type="PANTHER" id="PTHR24198">
    <property type="entry name" value="ANKYRIN REPEAT AND PROTEIN KINASE DOMAIN-CONTAINING PROTEIN"/>
    <property type="match status" value="1"/>
</dbReference>